<accession>A0A9P1BVZ5</accession>
<dbReference type="EMBL" id="CAMXCT030000480">
    <property type="protein sequence ID" value="CAL4766700.1"/>
    <property type="molecule type" value="Genomic_DNA"/>
</dbReference>
<proteinExistence type="predicted"/>
<name>A0A9P1BVZ5_9DINO</name>
<evidence type="ECO:0000313" key="1">
    <source>
        <dbReference type="EMBL" id="CAI3979388.1"/>
    </source>
</evidence>
<evidence type="ECO:0000313" key="2">
    <source>
        <dbReference type="EMBL" id="CAL4766700.1"/>
    </source>
</evidence>
<comment type="caution">
    <text evidence="1">The sequence shown here is derived from an EMBL/GenBank/DDBJ whole genome shotgun (WGS) entry which is preliminary data.</text>
</comment>
<reference evidence="1" key="1">
    <citation type="submission" date="2022-10" db="EMBL/GenBank/DDBJ databases">
        <authorList>
            <person name="Chen Y."/>
            <person name="Dougan E. K."/>
            <person name="Chan C."/>
            <person name="Rhodes N."/>
            <person name="Thang M."/>
        </authorList>
    </citation>
    <scope>NUCLEOTIDE SEQUENCE</scope>
</reference>
<keyword evidence="3" id="KW-1185">Reference proteome</keyword>
<dbReference type="AlphaFoldDB" id="A0A9P1BVZ5"/>
<dbReference type="Proteomes" id="UP001152797">
    <property type="component" value="Unassembled WGS sequence"/>
</dbReference>
<sequence length="213" mass="23747">MKGAFPEMESYSSYFRDEEECEISYGKETLSLPALGVILMQRERDRQMETSLTANDCGVVLTTDLRERMDYAWAYAMTNEAEGRKGLVDQMLPRVDAGQRKTFKLEHAIEPSTAAAVEDNATRRAARRHQPVNSLMKGRVLEEGEKQLSDNVKASLQRALNDAMAEVGKKVSVSTERRRLATCDAYDAVLVDSARHASLLLPVLGVFLTLVTS</sequence>
<reference evidence="2 3" key="2">
    <citation type="submission" date="2024-05" db="EMBL/GenBank/DDBJ databases">
        <authorList>
            <person name="Chen Y."/>
            <person name="Shah S."/>
            <person name="Dougan E. K."/>
            <person name="Thang M."/>
            <person name="Chan C."/>
        </authorList>
    </citation>
    <scope>NUCLEOTIDE SEQUENCE [LARGE SCALE GENOMIC DNA]</scope>
</reference>
<organism evidence="1">
    <name type="scientific">Cladocopium goreaui</name>
    <dbReference type="NCBI Taxonomy" id="2562237"/>
    <lineage>
        <taxon>Eukaryota</taxon>
        <taxon>Sar</taxon>
        <taxon>Alveolata</taxon>
        <taxon>Dinophyceae</taxon>
        <taxon>Suessiales</taxon>
        <taxon>Symbiodiniaceae</taxon>
        <taxon>Cladocopium</taxon>
    </lineage>
</organism>
<protein>
    <submittedName>
        <fullName evidence="1">Uncharacterized protein</fullName>
    </submittedName>
</protein>
<dbReference type="EMBL" id="CAMXCT020000480">
    <property type="protein sequence ID" value="CAL1132763.1"/>
    <property type="molecule type" value="Genomic_DNA"/>
</dbReference>
<dbReference type="EMBL" id="CAMXCT010000480">
    <property type="protein sequence ID" value="CAI3979388.1"/>
    <property type="molecule type" value="Genomic_DNA"/>
</dbReference>
<gene>
    <name evidence="1" type="ORF">C1SCF055_LOCUS7340</name>
</gene>
<evidence type="ECO:0000313" key="3">
    <source>
        <dbReference type="Proteomes" id="UP001152797"/>
    </source>
</evidence>